<evidence type="ECO:0000313" key="2">
    <source>
        <dbReference type="EMBL" id="CUU54656.1"/>
    </source>
</evidence>
<accession>A0A0S4QGH8</accession>
<sequence>MTQVTEGPAGAGAGDLAATLADALTRLDRLESQDAIRKVKADYMQWCDDKRGRDLADLWWPDGIWEGVGPLAEGRWVGHEAIAAMFEASPKRLSFTVHYLTNESITVDGDHAVGRWKILEPATFGPDVAFWQGGRYENDFERRGGVWKMTHLRLWLDFRSTYETSWAAGPLTLPS</sequence>
<dbReference type="InterPro" id="IPR032710">
    <property type="entry name" value="NTF2-like_dom_sf"/>
</dbReference>
<feature type="domain" description="SnoaL-like" evidence="1">
    <location>
        <begin position="29"/>
        <end position="153"/>
    </location>
</feature>
<protein>
    <submittedName>
        <fullName evidence="2">SnoaL-like domain-containing protein</fullName>
    </submittedName>
</protein>
<keyword evidence="3" id="KW-1185">Reference proteome</keyword>
<evidence type="ECO:0000259" key="1">
    <source>
        <dbReference type="Pfam" id="PF13577"/>
    </source>
</evidence>
<reference evidence="3" key="1">
    <citation type="submission" date="2015-11" db="EMBL/GenBank/DDBJ databases">
        <authorList>
            <person name="Varghese N."/>
        </authorList>
    </citation>
    <scope>NUCLEOTIDE SEQUENCE [LARGE SCALE GENOMIC DNA]</scope>
    <source>
        <strain evidence="3">DSM 45899</strain>
    </source>
</reference>
<dbReference type="Gene3D" id="3.10.450.50">
    <property type="match status" value="1"/>
</dbReference>
<name>A0A0S4QGH8_9ACTN</name>
<dbReference type="Proteomes" id="UP000198802">
    <property type="component" value="Unassembled WGS sequence"/>
</dbReference>
<organism evidence="2 3">
    <name type="scientific">Parafrankia irregularis</name>
    <dbReference type="NCBI Taxonomy" id="795642"/>
    <lineage>
        <taxon>Bacteria</taxon>
        <taxon>Bacillati</taxon>
        <taxon>Actinomycetota</taxon>
        <taxon>Actinomycetes</taxon>
        <taxon>Frankiales</taxon>
        <taxon>Frankiaceae</taxon>
        <taxon>Parafrankia</taxon>
    </lineage>
</organism>
<dbReference type="Pfam" id="PF13577">
    <property type="entry name" value="SnoaL_4"/>
    <property type="match status" value="1"/>
</dbReference>
<proteinExistence type="predicted"/>
<evidence type="ECO:0000313" key="3">
    <source>
        <dbReference type="Proteomes" id="UP000198802"/>
    </source>
</evidence>
<dbReference type="SUPFAM" id="SSF54427">
    <property type="entry name" value="NTF2-like"/>
    <property type="match status" value="1"/>
</dbReference>
<dbReference type="EMBL" id="FAOZ01000003">
    <property type="protein sequence ID" value="CUU54656.1"/>
    <property type="molecule type" value="Genomic_DNA"/>
</dbReference>
<gene>
    <name evidence="2" type="ORF">Ga0074812_103146</name>
</gene>
<dbReference type="InterPro" id="IPR037401">
    <property type="entry name" value="SnoaL-like"/>
</dbReference>
<dbReference type="RefSeq" id="WP_165615481.1">
    <property type="nucleotide sequence ID" value="NZ_FAOZ01000003.1"/>
</dbReference>
<dbReference type="AlphaFoldDB" id="A0A0S4QGH8"/>